<gene>
    <name evidence="1" type="ORF">EVAR_31236_1</name>
</gene>
<dbReference type="OrthoDB" id="10017160at2759"/>
<dbReference type="GO" id="GO:0003676">
    <property type="term" value="F:nucleic acid binding"/>
    <property type="evidence" value="ECO:0007669"/>
    <property type="project" value="InterPro"/>
</dbReference>
<reference evidence="1 2" key="1">
    <citation type="journal article" date="2019" name="Commun. Biol.">
        <title>The bagworm genome reveals a unique fibroin gene that provides high tensile strength.</title>
        <authorList>
            <person name="Kono N."/>
            <person name="Nakamura H."/>
            <person name="Ohtoshi R."/>
            <person name="Tomita M."/>
            <person name="Numata K."/>
            <person name="Arakawa K."/>
        </authorList>
    </citation>
    <scope>NUCLEOTIDE SEQUENCE [LARGE SCALE GENOMIC DNA]</scope>
</reference>
<dbReference type="EMBL" id="BGZK01000451">
    <property type="protein sequence ID" value="GBP44341.1"/>
    <property type="molecule type" value="Genomic_DNA"/>
</dbReference>
<evidence type="ECO:0008006" key="3">
    <source>
        <dbReference type="Google" id="ProtNLM"/>
    </source>
</evidence>
<sequence>MWLRWIQHKAETEAQKKRTALLGAMQCLPNLAWNIVTGEKIWMYCYDFKIKQQFLIKLDRWLLLRENCRTVNSDWYMTLYLPESIDEFHKNNRQRRIIFHHDKVSSRTAKQTHKLLKKKKVELMSNPATAI</sequence>
<protein>
    <recommendedName>
        <fullName evidence="3">Mariner Mos1 transposase</fullName>
    </recommendedName>
</protein>
<dbReference type="InterPro" id="IPR036397">
    <property type="entry name" value="RNaseH_sf"/>
</dbReference>
<name>A0A4C1VZS8_EUMVA</name>
<dbReference type="AlphaFoldDB" id="A0A4C1VZS8"/>
<evidence type="ECO:0000313" key="1">
    <source>
        <dbReference type="EMBL" id="GBP44341.1"/>
    </source>
</evidence>
<keyword evidence="2" id="KW-1185">Reference proteome</keyword>
<dbReference type="Proteomes" id="UP000299102">
    <property type="component" value="Unassembled WGS sequence"/>
</dbReference>
<comment type="caution">
    <text evidence="1">The sequence shown here is derived from an EMBL/GenBank/DDBJ whole genome shotgun (WGS) entry which is preliminary data.</text>
</comment>
<evidence type="ECO:0000313" key="2">
    <source>
        <dbReference type="Proteomes" id="UP000299102"/>
    </source>
</evidence>
<accession>A0A4C1VZS8</accession>
<organism evidence="1 2">
    <name type="scientific">Eumeta variegata</name>
    <name type="common">Bagworm moth</name>
    <name type="synonym">Eumeta japonica</name>
    <dbReference type="NCBI Taxonomy" id="151549"/>
    <lineage>
        <taxon>Eukaryota</taxon>
        <taxon>Metazoa</taxon>
        <taxon>Ecdysozoa</taxon>
        <taxon>Arthropoda</taxon>
        <taxon>Hexapoda</taxon>
        <taxon>Insecta</taxon>
        <taxon>Pterygota</taxon>
        <taxon>Neoptera</taxon>
        <taxon>Endopterygota</taxon>
        <taxon>Lepidoptera</taxon>
        <taxon>Glossata</taxon>
        <taxon>Ditrysia</taxon>
        <taxon>Tineoidea</taxon>
        <taxon>Psychidae</taxon>
        <taxon>Oiketicinae</taxon>
        <taxon>Eumeta</taxon>
    </lineage>
</organism>
<dbReference type="Gene3D" id="3.30.420.10">
    <property type="entry name" value="Ribonuclease H-like superfamily/Ribonuclease H"/>
    <property type="match status" value="1"/>
</dbReference>
<proteinExistence type="predicted"/>